<evidence type="ECO:0000313" key="8">
    <source>
        <dbReference type="Proteomes" id="UP000695022"/>
    </source>
</evidence>
<evidence type="ECO:0000256" key="3">
    <source>
        <dbReference type="ARBA" id="ARBA00022737"/>
    </source>
</evidence>
<evidence type="ECO:0000313" key="9">
    <source>
        <dbReference type="RefSeq" id="XP_014666236.1"/>
    </source>
</evidence>
<dbReference type="RefSeq" id="XP_014666236.1">
    <property type="nucleotide sequence ID" value="XM_014810750.1"/>
</dbReference>
<keyword evidence="5" id="KW-0472">Membrane</keyword>
<feature type="region of interest" description="Disordered" evidence="4">
    <location>
        <begin position="575"/>
        <end position="637"/>
    </location>
</feature>
<accession>A0ABM1E215</accession>
<feature type="chain" id="PRO_5047119771" evidence="6">
    <location>
        <begin position="23"/>
        <end position="637"/>
    </location>
</feature>
<protein>
    <submittedName>
        <fullName evidence="9">Chondroadherin-like protein</fullName>
    </submittedName>
</protein>
<dbReference type="InterPro" id="IPR003591">
    <property type="entry name" value="Leu-rich_rpt_typical-subtyp"/>
</dbReference>
<feature type="transmembrane region" description="Helical" evidence="5">
    <location>
        <begin position="521"/>
        <end position="543"/>
    </location>
</feature>
<evidence type="ECO:0000256" key="6">
    <source>
        <dbReference type="SAM" id="SignalP"/>
    </source>
</evidence>
<dbReference type="InterPro" id="IPR001611">
    <property type="entry name" value="Leu-rich_rpt"/>
</dbReference>
<dbReference type="GeneID" id="106808161"/>
<dbReference type="Gene3D" id="3.80.10.10">
    <property type="entry name" value="Ribonuclease Inhibitor"/>
    <property type="match status" value="2"/>
</dbReference>
<dbReference type="Pfam" id="PF00560">
    <property type="entry name" value="LRR_1"/>
    <property type="match status" value="1"/>
</dbReference>
<keyword evidence="8" id="KW-1185">Reference proteome</keyword>
<keyword evidence="1" id="KW-0433">Leucine-rich repeat</keyword>
<evidence type="ECO:0000256" key="4">
    <source>
        <dbReference type="SAM" id="MobiDB-lite"/>
    </source>
</evidence>
<evidence type="ECO:0000256" key="5">
    <source>
        <dbReference type="SAM" id="Phobius"/>
    </source>
</evidence>
<name>A0ABM1E215_PRICU</name>
<dbReference type="PANTHER" id="PTHR24369:SF210">
    <property type="entry name" value="CHAOPTIN-RELATED"/>
    <property type="match status" value="1"/>
</dbReference>
<evidence type="ECO:0000256" key="2">
    <source>
        <dbReference type="ARBA" id="ARBA00022729"/>
    </source>
</evidence>
<gene>
    <name evidence="9" type="primary">LOC106808161</name>
</gene>
<dbReference type="Pfam" id="PF13855">
    <property type="entry name" value="LRR_8"/>
    <property type="match status" value="3"/>
</dbReference>
<dbReference type="InterPro" id="IPR000483">
    <property type="entry name" value="Cys-rich_flank_reg_C"/>
</dbReference>
<keyword evidence="5" id="KW-0812">Transmembrane</keyword>
<feature type="domain" description="LRRCT" evidence="7">
    <location>
        <begin position="447"/>
        <end position="506"/>
    </location>
</feature>
<dbReference type="SMART" id="SM00369">
    <property type="entry name" value="LRR_TYP"/>
    <property type="match status" value="9"/>
</dbReference>
<sequence length="637" mass="69330">MLIKFHSTLILILLLAAREAACWKCPTQCDCGLTPDGRLRAMCTKGGMDRIPPDLDPQTRILVVSGPADRPNNIHGIPRGTFSGLQALDEVHITNSNIRGIDVDGFQGLYRCGTLNLTDNAITLITDDRLAGMPFLRRLVLRGNAVKEIASGTFGAFNKLQYLDMSSNVIDSWAPRLFANLTNLRVLILDDNPLGTFDKNVFIDTPTLQHLSAAGCAIRSVDDDSFSFIGRLLHLNLADNLIQRVQTRLLSGFLQLKTLNLDGNQIGVVEEGAFGGLYLEYLGLSRNKMSYVFDGTHQQQQQQQSPFKGLVAKRLSLASNELASVAAAMLVPLAPSLEYLDLSGNPLSLAQLPASIAGLNELRALNLTACGFTAFPPDALPRLPRLRQLTLDGNLLREFPAALLRERFSRRHDNAALDLRANRLESIDEEVVADALRGGATIALDGNPWRCSCELRPLHAWVRRAPTAGDCRVRPSAIACLRCASPPELRGKYVRALNDSVIAPCPPLPPAAEGLSGGGKAAIAIVIILLVLIIVAVALYLLWRRRLINYNTKEDEKENKTEVEKGFDNLTLVMEDELPEPPGGKQKQQADAAEETTPAAKSEANENESSKTKDDSADAVTDENNVKKPSDAEGSSV</sequence>
<organism evidence="8 9">
    <name type="scientific">Priapulus caudatus</name>
    <name type="common">Priapulid worm</name>
    <dbReference type="NCBI Taxonomy" id="37621"/>
    <lineage>
        <taxon>Eukaryota</taxon>
        <taxon>Metazoa</taxon>
        <taxon>Ecdysozoa</taxon>
        <taxon>Scalidophora</taxon>
        <taxon>Priapulida</taxon>
        <taxon>Priapulimorpha</taxon>
        <taxon>Priapulimorphida</taxon>
        <taxon>Priapulidae</taxon>
        <taxon>Priapulus</taxon>
    </lineage>
</organism>
<dbReference type="SMART" id="SM00082">
    <property type="entry name" value="LRRCT"/>
    <property type="match status" value="1"/>
</dbReference>
<dbReference type="PANTHER" id="PTHR24369">
    <property type="entry name" value="ANTIGEN BSP, PUTATIVE-RELATED"/>
    <property type="match status" value="1"/>
</dbReference>
<keyword evidence="5" id="KW-1133">Transmembrane helix</keyword>
<feature type="signal peptide" evidence="6">
    <location>
        <begin position="1"/>
        <end position="22"/>
    </location>
</feature>
<dbReference type="Proteomes" id="UP000695022">
    <property type="component" value="Unplaced"/>
</dbReference>
<dbReference type="InterPro" id="IPR050541">
    <property type="entry name" value="LRR_TM_domain-containing"/>
</dbReference>
<keyword evidence="3" id="KW-0677">Repeat</keyword>
<keyword evidence="2 6" id="KW-0732">Signal</keyword>
<dbReference type="InterPro" id="IPR032675">
    <property type="entry name" value="LRR_dom_sf"/>
</dbReference>
<dbReference type="SUPFAM" id="SSF52047">
    <property type="entry name" value="RNI-like"/>
    <property type="match status" value="1"/>
</dbReference>
<reference evidence="9" key="1">
    <citation type="submission" date="2025-08" db="UniProtKB">
        <authorList>
            <consortium name="RefSeq"/>
        </authorList>
    </citation>
    <scope>IDENTIFICATION</scope>
</reference>
<evidence type="ECO:0000256" key="1">
    <source>
        <dbReference type="ARBA" id="ARBA00022614"/>
    </source>
</evidence>
<proteinExistence type="predicted"/>
<evidence type="ECO:0000259" key="7">
    <source>
        <dbReference type="SMART" id="SM00082"/>
    </source>
</evidence>